<dbReference type="OrthoDB" id="9772633at2"/>
<dbReference type="Gene3D" id="3.30.420.40">
    <property type="match status" value="2"/>
</dbReference>
<comment type="caution">
    <text evidence="2">The sequence shown here is derived from an EMBL/GenBank/DDBJ whole genome shotgun (WGS) entry which is preliminary data.</text>
</comment>
<evidence type="ECO:0000259" key="1">
    <source>
        <dbReference type="Pfam" id="PF01869"/>
    </source>
</evidence>
<feature type="domain" description="ATPase BadF/BadG/BcrA/BcrD type" evidence="1">
    <location>
        <begin position="7"/>
        <end position="273"/>
    </location>
</feature>
<dbReference type="CDD" id="cd24007">
    <property type="entry name" value="ASKHA_NBD_eukNAGK-like"/>
    <property type="match status" value="1"/>
</dbReference>
<sequence length="304" mass="32615">MTLEYQIGVDAGGTHTTAIAYDLTGNEIKRSEAGPGQVNTDYDTAIKNITSAINHLIDEIDGDCQRILCGMAGLSVIGHASEVAAEISAKVNNLPTRAVTDSLLALYSGLEGEDGGLVIAGTGSVFNGLQNGRIITTGGYGATLGDEGSGYAIALTALKSALLSWDKREDNKLIPMFNDLFKTDNIVDGTAKFYQMTNPEVASMAVSVAKLADSGDENATAVIKEQAELLARDIIIGMDRYEEPKPMRIALTGSVLANNEMMRNYLEAKVHERYPKAVFSISNGENARGVVFDKSKDYRYFTSH</sequence>
<dbReference type="PANTHER" id="PTHR43190:SF3">
    <property type="entry name" value="N-ACETYL-D-GLUCOSAMINE KINASE"/>
    <property type="match status" value="1"/>
</dbReference>
<reference evidence="2 3" key="1">
    <citation type="submission" date="2015-01" db="EMBL/GenBank/DDBJ databases">
        <title>Comparative genomics of the lactic acid bacteria isolated from the honey bee gut.</title>
        <authorList>
            <person name="Ellegaard K.M."/>
            <person name="Tamarit D."/>
            <person name="Javelind E."/>
            <person name="Olofsson T."/>
            <person name="Andersson S.G."/>
            <person name="Vasquez A."/>
        </authorList>
    </citation>
    <scope>NUCLEOTIDE SEQUENCE [LARGE SCALE GENOMIC DNA]</scope>
    <source>
        <strain evidence="2 3">Hma11</strain>
    </source>
</reference>
<dbReference type="Pfam" id="PF01869">
    <property type="entry name" value="BcrAD_BadFG"/>
    <property type="match status" value="1"/>
</dbReference>
<keyword evidence="2" id="KW-0418">Kinase</keyword>
<dbReference type="RefSeq" id="WP_046307233.1">
    <property type="nucleotide sequence ID" value="NZ_BMCV01000001.1"/>
</dbReference>
<gene>
    <name evidence="2" type="ORF">JF72_09020</name>
</gene>
<dbReference type="InterPro" id="IPR002731">
    <property type="entry name" value="ATPase_BadF"/>
</dbReference>
<accession>A0A0F4LTE0</accession>
<keyword evidence="2" id="KW-0808">Transferase</keyword>
<protein>
    <submittedName>
        <fullName evidence="2">N-acetylglucosamine kinase</fullName>
    </submittedName>
</protein>
<dbReference type="GO" id="GO:0016301">
    <property type="term" value="F:kinase activity"/>
    <property type="evidence" value="ECO:0007669"/>
    <property type="project" value="UniProtKB-KW"/>
</dbReference>
<dbReference type="Proteomes" id="UP000033682">
    <property type="component" value="Unassembled WGS sequence"/>
</dbReference>
<dbReference type="SUPFAM" id="SSF53067">
    <property type="entry name" value="Actin-like ATPase domain"/>
    <property type="match status" value="2"/>
</dbReference>
<dbReference type="InterPro" id="IPR043129">
    <property type="entry name" value="ATPase_NBD"/>
</dbReference>
<dbReference type="EMBL" id="JXLG01000005">
    <property type="protein sequence ID" value="KJY61608.1"/>
    <property type="molecule type" value="Genomic_DNA"/>
</dbReference>
<dbReference type="InterPro" id="IPR052519">
    <property type="entry name" value="Euk-type_GlcNAc_Kinase"/>
</dbReference>
<dbReference type="PANTHER" id="PTHR43190">
    <property type="entry name" value="N-ACETYL-D-GLUCOSAMINE KINASE"/>
    <property type="match status" value="1"/>
</dbReference>
<evidence type="ECO:0000313" key="3">
    <source>
        <dbReference type="Proteomes" id="UP000033682"/>
    </source>
</evidence>
<dbReference type="HOGENOM" id="CLU_016274_1_1_9"/>
<name>A0A0F4LTE0_9LACO</name>
<dbReference type="PATRIC" id="fig|303541.3.peg.1060"/>
<dbReference type="STRING" id="303541.JF72_09020"/>
<proteinExistence type="predicted"/>
<dbReference type="AlphaFoldDB" id="A0A0F4LTE0"/>
<keyword evidence="3" id="KW-1185">Reference proteome</keyword>
<organism evidence="2 3">
    <name type="scientific">Lactobacillus apis</name>
    <dbReference type="NCBI Taxonomy" id="303541"/>
    <lineage>
        <taxon>Bacteria</taxon>
        <taxon>Bacillati</taxon>
        <taxon>Bacillota</taxon>
        <taxon>Bacilli</taxon>
        <taxon>Lactobacillales</taxon>
        <taxon>Lactobacillaceae</taxon>
        <taxon>Lactobacillus</taxon>
    </lineage>
</organism>
<evidence type="ECO:0000313" key="2">
    <source>
        <dbReference type="EMBL" id="KJY61608.1"/>
    </source>
</evidence>